<proteinExistence type="predicted"/>
<reference evidence="2" key="1">
    <citation type="submission" date="2020-06" db="EMBL/GenBank/DDBJ databases">
        <title>REHAB project genomes.</title>
        <authorList>
            <person name="Shaw L.P."/>
        </authorList>
    </citation>
    <scope>NUCLEOTIDE SEQUENCE [LARGE SCALE GENOMIC DNA]</scope>
    <source>
        <strain evidence="2">RHBSTW-00398</strain>
    </source>
</reference>
<gene>
    <name evidence="1" type="ORF">HV183_15360</name>
</gene>
<dbReference type="RefSeq" id="WP_181217876.1">
    <property type="nucleotide sequence ID" value="NZ_CP055538.1"/>
</dbReference>
<accession>A0AAE7KZI3</accession>
<protein>
    <recommendedName>
        <fullName evidence="3">Lipoprotein</fullName>
    </recommendedName>
</protein>
<organism evidence="1 2">
    <name type="scientific">Citrobacter freundii</name>
    <dbReference type="NCBI Taxonomy" id="546"/>
    <lineage>
        <taxon>Bacteria</taxon>
        <taxon>Pseudomonadati</taxon>
        <taxon>Pseudomonadota</taxon>
        <taxon>Gammaproteobacteria</taxon>
        <taxon>Enterobacterales</taxon>
        <taxon>Enterobacteriaceae</taxon>
        <taxon>Citrobacter</taxon>
        <taxon>Citrobacter freundii complex</taxon>
    </lineage>
</organism>
<dbReference type="Proteomes" id="UP000510650">
    <property type="component" value="Chromosome"/>
</dbReference>
<sequence length="225" mass="25094">MNLKPLICLVFILLTGCVVGPYGGGVAFINPISLITAPKDYGTEITNLEYDELKKIEKTSGNIKVSLISKEGVKPTTAMILLEFRRNDREYGILKYKVSHAHSANGSYNIPAINAKNKDYYLSDITVIIGLDSDLSKNQYGGDWSRAYVVRINNIEFSEGDDKIITSNNHNLHIVNCSKSFADLDNARGEHGVYTVQIEAKYYDVALYNRMGYWVGRHGNSDTSI</sequence>
<evidence type="ECO:0000313" key="2">
    <source>
        <dbReference type="Proteomes" id="UP000510650"/>
    </source>
</evidence>
<evidence type="ECO:0000313" key="1">
    <source>
        <dbReference type="EMBL" id="QLO14697.1"/>
    </source>
</evidence>
<name>A0AAE7KZI3_CITFR</name>
<evidence type="ECO:0008006" key="3">
    <source>
        <dbReference type="Google" id="ProtNLM"/>
    </source>
</evidence>
<dbReference type="EMBL" id="CP055538">
    <property type="protein sequence ID" value="QLO14697.1"/>
    <property type="molecule type" value="Genomic_DNA"/>
</dbReference>
<dbReference type="AlphaFoldDB" id="A0AAE7KZI3"/>
<dbReference type="PROSITE" id="PS51257">
    <property type="entry name" value="PROKAR_LIPOPROTEIN"/>
    <property type="match status" value="1"/>
</dbReference>